<evidence type="ECO:0000313" key="4">
    <source>
        <dbReference type="Proteomes" id="UP000722625"/>
    </source>
</evidence>
<dbReference type="Pfam" id="PF11396">
    <property type="entry name" value="PepSY_like"/>
    <property type="match status" value="1"/>
</dbReference>
<evidence type="ECO:0000313" key="3">
    <source>
        <dbReference type="EMBL" id="MBS7232273.1"/>
    </source>
</evidence>
<gene>
    <name evidence="3" type="ORF">KHA90_14705</name>
</gene>
<evidence type="ECO:0000259" key="2">
    <source>
        <dbReference type="Pfam" id="PF11396"/>
    </source>
</evidence>
<dbReference type="Proteomes" id="UP000722625">
    <property type="component" value="Unassembled WGS sequence"/>
</dbReference>
<feature type="chain" id="PRO_5046976764" evidence="1">
    <location>
        <begin position="24"/>
        <end position="147"/>
    </location>
</feature>
<dbReference type="Gene3D" id="3.40.1420.30">
    <property type="match status" value="1"/>
</dbReference>
<comment type="caution">
    <text evidence="3">The sequence shown here is derived from an EMBL/GenBank/DDBJ whole genome shotgun (WGS) entry which is preliminary data.</text>
</comment>
<dbReference type="EMBL" id="JAGYVZ010000013">
    <property type="protein sequence ID" value="MBS7232273.1"/>
    <property type="molecule type" value="Genomic_DNA"/>
</dbReference>
<keyword evidence="4" id="KW-1185">Reference proteome</keyword>
<proteinExistence type="predicted"/>
<keyword evidence="1" id="KW-0732">Signal</keyword>
<feature type="domain" description="Putative beta-lactamase-inhibitor-like PepSY-like" evidence="2">
    <location>
        <begin position="63"/>
        <end position="143"/>
    </location>
</feature>
<dbReference type="InterPro" id="IPR021533">
    <property type="entry name" value="PepSY-like"/>
</dbReference>
<evidence type="ECO:0000256" key="1">
    <source>
        <dbReference type="SAM" id="SignalP"/>
    </source>
</evidence>
<organism evidence="3 4">
    <name type="scientific">Flavobacterium psychroterrae</name>
    <dbReference type="NCBI Taxonomy" id="2133767"/>
    <lineage>
        <taxon>Bacteria</taxon>
        <taxon>Pseudomonadati</taxon>
        <taxon>Bacteroidota</taxon>
        <taxon>Flavobacteriia</taxon>
        <taxon>Flavobacteriales</taxon>
        <taxon>Flavobacteriaceae</taxon>
        <taxon>Flavobacterium</taxon>
    </lineage>
</organism>
<dbReference type="SUPFAM" id="SSF160574">
    <property type="entry name" value="BT0923-like"/>
    <property type="match status" value="1"/>
</dbReference>
<accession>A0ABS5PDB3</accession>
<protein>
    <submittedName>
        <fullName evidence="3">PepSY-like domain-containing protein</fullName>
    </submittedName>
</protein>
<dbReference type="RefSeq" id="WP_213301728.1">
    <property type="nucleotide sequence ID" value="NZ_JAGYVZ010000013.1"/>
</dbReference>
<name>A0ABS5PDB3_9FLAO</name>
<sequence>MKTKLNLATCLIAGLAFGFSANAQKTTITKAALPANAQTFLKTHFAGQEPSYIIKDKETFSTDYKVQFTNNTEVEFDGKGNWEEVDGNHTAIPAAIIPKTIATYLKANFANTTVTKISKDYNGYEVDINNGLELEFNSKGIFTRIDN</sequence>
<reference evidence="3 4" key="1">
    <citation type="journal article" date="2018" name="Int. J. Syst. Evol. Microbiol.">
        <title>Flavobacterium chryseum sp. nov. and Flavobacterium psychroterrae sp. nov., novel environmental bacteria isolated from Antarctica.</title>
        <authorList>
            <person name="Kralova S."/>
            <person name="Svec P."/>
            <person name="Busse H.J."/>
            <person name="Stankova E."/>
            <person name="Vaczi P."/>
            <person name="Sedlacek I."/>
        </authorList>
    </citation>
    <scope>NUCLEOTIDE SEQUENCE [LARGE SCALE GENOMIC DNA]</scope>
    <source>
        <strain evidence="3 4">CCM 8827</strain>
    </source>
</reference>
<feature type="signal peptide" evidence="1">
    <location>
        <begin position="1"/>
        <end position="23"/>
    </location>
</feature>